<gene>
    <name evidence="4" type="ORF">A5CBH24_22770</name>
</gene>
<keyword evidence="2" id="KW-0288">FMN</keyword>
<dbReference type="EMBL" id="AP019735">
    <property type="protein sequence ID" value="BBL04964.1"/>
    <property type="molecule type" value="Genomic_DNA"/>
</dbReference>
<dbReference type="InterPro" id="IPR029039">
    <property type="entry name" value="Flavoprotein-like_sf"/>
</dbReference>
<dbReference type="SUPFAM" id="SSF52218">
    <property type="entry name" value="Flavoproteins"/>
    <property type="match status" value="1"/>
</dbReference>
<evidence type="ECO:0000313" key="5">
    <source>
        <dbReference type="Proteomes" id="UP000318946"/>
    </source>
</evidence>
<dbReference type="Pfam" id="PF03358">
    <property type="entry name" value="FMN_red"/>
    <property type="match status" value="1"/>
</dbReference>
<proteinExistence type="predicted"/>
<evidence type="ECO:0000256" key="2">
    <source>
        <dbReference type="ARBA" id="ARBA00022643"/>
    </source>
</evidence>
<name>A0A4Y1WWX1_9BACT</name>
<dbReference type="AlphaFoldDB" id="A0A4Y1WWX1"/>
<organism evidence="4 5">
    <name type="scientific">Alistipes communis</name>
    <dbReference type="NCBI Taxonomy" id="2585118"/>
    <lineage>
        <taxon>Bacteria</taxon>
        <taxon>Pseudomonadati</taxon>
        <taxon>Bacteroidota</taxon>
        <taxon>Bacteroidia</taxon>
        <taxon>Bacteroidales</taxon>
        <taxon>Rikenellaceae</taxon>
        <taxon>Alistipes</taxon>
    </lineage>
</organism>
<dbReference type="Proteomes" id="UP000318946">
    <property type="component" value="Chromosome"/>
</dbReference>
<evidence type="ECO:0000256" key="1">
    <source>
        <dbReference type="ARBA" id="ARBA00022630"/>
    </source>
</evidence>
<dbReference type="InterPro" id="IPR005025">
    <property type="entry name" value="FMN_Rdtase-like_dom"/>
</dbReference>
<dbReference type="InterPro" id="IPR051796">
    <property type="entry name" value="ISF_SsuE-like"/>
</dbReference>
<keyword evidence="5" id="KW-1185">Reference proteome</keyword>
<protein>
    <submittedName>
        <fullName evidence="4">FMN reductase</fullName>
    </submittedName>
</protein>
<keyword evidence="1" id="KW-0285">Flavoprotein</keyword>
<reference evidence="5" key="1">
    <citation type="submission" date="2019-06" db="EMBL/GenBank/DDBJ databases">
        <title>Alistipes onderdonkii subsp. vulgaris subsp. nov., Alistipes dispar sp. nov. and Alistipes communis sp. nov., isolated from human faeces, and creation of Alistipes onderdonkii subsp. onderdonkii subsp. nov.</title>
        <authorList>
            <person name="Sakamoto M."/>
            <person name="Ikeyama N."/>
            <person name="Ogata Y."/>
            <person name="Suda W."/>
            <person name="Iino T."/>
            <person name="Hattori M."/>
            <person name="Ohkuma M."/>
        </authorList>
    </citation>
    <scope>NUCLEOTIDE SEQUENCE [LARGE SCALE GENOMIC DNA]</scope>
    <source>
        <strain evidence="5">5CBH24</strain>
    </source>
</reference>
<dbReference type="KEGG" id="acou:A5CBH24_22770"/>
<feature type="domain" description="NADPH-dependent FMN reductase-like" evidence="3">
    <location>
        <begin position="23"/>
        <end position="108"/>
    </location>
</feature>
<sequence>MQGCIACNKCGELGRCVFRDELYDTLHGKLAGADGLVVGSPTYYAGPNGSLCAILDRLFYSAGELLRFKPAAAVAVCRRGGASATFDRLNKYFTINNMPVVSSQYWNSVHGRLPGEATQDAEGMQTMRTLGDNMAWLLKNIQTGKIPLPEPEEPVRTNFIR</sequence>
<evidence type="ECO:0000313" key="4">
    <source>
        <dbReference type="EMBL" id="BBL04964.1"/>
    </source>
</evidence>
<evidence type="ECO:0000259" key="3">
    <source>
        <dbReference type="Pfam" id="PF03358"/>
    </source>
</evidence>
<accession>A0A4Y1WWX1</accession>
<dbReference type="PANTHER" id="PTHR43278:SF4">
    <property type="entry name" value="NAD(P)H-DEPENDENT FMN-CONTAINING OXIDOREDUCTASE YWQN-RELATED"/>
    <property type="match status" value="1"/>
</dbReference>
<dbReference type="PANTHER" id="PTHR43278">
    <property type="entry name" value="NAD(P)H-DEPENDENT FMN-CONTAINING OXIDOREDUCTASE YWQN-RELATED"/>
    <property type="match status" value="1"/>
</dbReference>
<dbReference type="GO" id="GO:0016491">
    <property type="term" value="F:oxidoreductase activity"/>
    <property type="evidence" value="ECO:0007669"/>
    <property type="project" value="InterPro"/>
</dbReference>
<dbReference type="Gene3D" id="3.40.50.360">
    <property type="match status" value="1"/>
</dbReference>